<evidence type="ECO:0000256" key="1">
    <source>
        <dbReference type="ARBA" id="ARBA00008761"/>
    </source>
</evidence>
<name>A0ABS1LY39_9NOCA</name>
<sequence length="339" mass="37710">MDKKLTNWRGEHEWLRAGASVPQQQAIRDFAKSRAKALADIKSQRPTQQRAGMPKFKKKDLAPPSLNYTKRGFRITNGRLHLAGGIELGPIWSRALPAHPSSARVYRDTLGDWYVSFVISVSADRLPETGRAIGIDWGVTETATTTSHMHDLPHSEHGKKAAVELARYQRMMARRRPPKGRPASNRYKYAKRCAAQAYAKVARQRADDARKWAKRVVRDFDRIAVEDFRPKFLTKTTMARKAADAAIAVTKTALIAMGRKHAREVKLVHPAHTTMDCGKCLARTKHRLPLSQRIYSCTACGFVSPRDKNSAHVVLARAGFNPAGVDCGSPDRSPSGQAA</sequence>
<evidence type="ECO:0000259" key="6">
    <source>
        <dbReference type="Pfam" id="PF01385"/>
    </source>
</evidence>
<protein>
    <submittedName>
        <fullName evidence="8">Transposase</fullName>
    </submittedName>
</protein>
<dbReference type="Proteomes" id="UP000602198">
    <property type="component" value="Unassembled WGS sequence"/>
</dbReference>
<feature type="domain" description="Cas12f1-like TNB" evidence="7">
    <location>
        <begin position="254"/>
        <end position="312"/>
    </location>
</feature>
<dbReference type="Pfam" id="PF01385">
    <property type="entry name" value="OrfB_IS605"/>
    <property type="match status" value="1"/>
</dbReference>
<reference evidence="8 9" key="1">
    <citation type="submission" date="2021-01" db="EMBL/GenBank/DDBJ databases">
        <title>WGS of actinomycetes isolated from Thailand.</title>
        <authorList>
            <person name="Thawai C."/>
        </authorList>
    </citation>
    <scope>NUCLEOTIDE SEQUENCE [LARGE SCALE GENOMIC DNA]</scope>
    <source>
        <strain evidence="8 9">LPG 2</strain>
    </source>
</reference>
<comment type="similarity">
    <text evidence="1">In the C-terminal section; belongs to the transposase 35 family.</text>
</comment>
<evidence type="ECO:0000256" key="5">
    <source>
        <dbReference type="SAM" id="MobiDB-lite"/>
    </source>
</evidence>
<feature type="domain" description="Probable transposase IS891/IS1136/IS1341" evidence="6">
    <location>
        <begin position="124"/>
        <end position="228"/>
    </location>
</feature>
<accession>A0ABS1LY39</accession>
<evidence type="ECO:0000256" key="2">
    <source>
        <dbReference type="ARBA" id="ARBA00022578"/>
    </source>
</evidence>
<evidence type="ECO:0000259" key="7">
    <source>
        <dbReference type="Pfam" id="PF07282"/>
    </source>
</evidence>
<organism evidence="8 9">
    <name type="scientific">Nocardia acididurans</name>
    <dbReference type="NCBI Taxonomy" id="2802282"/>
    <lineage>
        <taxon>Bacteria</taxon>
        <taxon>Bacillati</taxon>
        <taxon>Actinomycetota</taxon>
        <taxon>Actinomycetes</taxon>
        <taxon>Mycobacteriales</taxon>
        <taxon>Nocardiaceae</taxon>
        <taxon>Nocardia</taxon>
    </lineage>
</organism>
<keyword evidence="2" id="KW-0815">Transposition</keyword>
<gene>
    <name evidence="8" type="ORF">JK358_01965</name>
</gene>
<evidence type="ECO:0000313" key="8">
    <source>
        <dbReference type="EMBL" id="MBL1073154.1"/>
    </source>
</evidence>
<evidence type="ECO:0000313" key="9">
    <source>
        <dbReference type="Proteomes" id="UP000602198"/>
    </source>
</evidence>
<keyword evidence="3" id="KW-0238">DNA-binding</keyword>
<evidence type="ECO:0000256" key="3">
    <source>
        <dbReference type="ARBA" id="ARBA00023125"/>
    </source>
</evidence>
<dbReference type="NCBIfam" id="NF040570">
    <property type="entry name" value="guided_TnpB"/>
    <property type="match status" value="1"/>
</dbReference>
<dbReference type="EMBL" id="JAERRJ010000001">
    <property type="protein sequence ID" value="MBL1073154.1"/>
    <property type="molecule type" value="Genomic_DNA"/>
</dbReference>
<comment type="caution">
    <text evidence="8">The sequence shown here is derived from an EMBL/GenBank/DDBJ whole genome shotgun (WGS) entry which is preliminary data.</text>
</comment>
<evidence type="ECO:0000256" key="4">
    <source>
        <dbReference type="ARBA" id="ARBA00023172"/>
    </source>
</evidence>
<keyword evidence="9" id="KW-1185">Reference proteome</keyword>
<feature type="region of interest" description="Disordered" evidence="5">
    <location>
        <begin position="42"/>
        <end position="64"/>
    </location>
</feature>
<dbReference type="InterPro" id="IPR010095">
    <property type="entry name" value="Cas12f1-like_TNB"/>
</dbReference>
<proteinExistence type="inferred from homology"/>
<dbReference type="Pfam" id="PF07282">
    <property type="entry name" value="Cas12f1-like_TNB"/>
    <property type="match status" value="1"/>
</dbReference>
<dbReference type="InterPro" id="IPR001959">
    <property type="entry name" value="Transposase"/>
</dbReference>
<keyword evidence="4" id="KW-0233">DNA recombination</keyword>